<gene>
    <name evidence="1" type="ORF">AKJ57_06700</name>
</gene>
<name>A0A133U310_9EURY</name>
<protein>
    <recommendedName>
        <fullName evidence="3">Phage protein</fullName>
    </recommendedName>
</protein>
<organism evidence="1 2">
    <name type="scientific">candidate division MSBL1 archaeon SCGC-AAA259A05</name>
    <dbReference type="NCBI Taxonomy" id="1698259"/>
    <lineage>
        <taxon>Archaea</taxon>
        <taxon>Methanobacteriati</taxon>
        <taxon>Methanobacteriota</taxon>
        <taxon>candidate division MSBL1</taxon>
    </lineage>
</organism>
<sequence>MTECCACGHELSVHIDEGDGWRSHLLDPGGFQCECYLRKGRADGDIEFYSLERRKKRFLEELEKVKESKI</sequence>
<evidence type="ECO:0000313" key="1">
    <source>
        <dbReference type="EMBL" id="KXA88567.1"/>
    </source>
</evidence>
<proteinExistence type="predicted"/>
<dbReference type="EMBL" id="LHXJ01000146">
    <property type="protein sequence ID" value="KXA88567.1"/>
    <property type="molecule type" value="Genomic_DNA"/>
</dbReference>
<evidence type="ECO:0000313" key="2">
    <source>
        <dbReference type="Proteomes" id="UP000070163"/>
    </source>
</evidence>
<keyword evidence="2" id="KW-1185">Reference proteome</keyword>
<comment type="caution">
    <text evidence="1">The sequence shown here is derived from an EMBL/GenBank/DDBJ whole genome shotgun (WGS) entry which is preliminary data.</text>
</comment>
<evidence type="ECO:0008006" key="3">
    <source>
        <dbReference type="Google" id="ProtNLM"/>
    </source>
</evidence>
<dbReference type="Proteomes" id="UP000070163">
    <property type="component" value="Unassembled WGS sequence"/>
</dbReference>
<accession>A0A133U310</accession>
<reference evidence="1 2" key="1">
    <citation type="journal article" date="2016" name="Sci. Rep.">
        <title>Metabolic traits of an uncultured archaeal lineage -MSBL1- from brine pools of the Red Sea.</title>
        <authorList>
            <person name="Mwirichia R."/>
            <person name="Alam I."/>
            <person name="Rashid M."/>
            <person name="Vinu M."/>
            <person name="Ba-Alawi W."/>
            <person name="Anthony Kamau A."/>
            <person name="Kamanda Ngugi D."/>
            <person name="Goker M."/>
            <person name="Klenk H.P."/>
            <person name="Bajic V."/>
            <person name="Stingl U."/>
        </authorList>
    </citation>
    <scope>NUCLEOTIDE SEQUENCE [LARGE SCALE GENOMIC DNA]</scope>
    <source>
        <strain evidence="1">SCGC-AAA259A05</strain>
    </source>
</reference>
<dbReference type="AlphaFoldDB" id="A0A133U310"/>